<sequence>MRVIIRLFFRCVRLLLTPFMLLAEKLNTPAPIERDPVEQAQVDQACQQLVMYQFSACPFCIKVRKEIARLGLTIEKRDAQHHTEHRAELEAGGGRVKVPCLRIESEHAEVQWLYESNDIIAYLQQRFENKDQATT</sequence>
<organism evidence="3 4">
    <name type="scientific">Alkalimonas collagenimarina</name>
    <dbReference type="NCBI Taxonomy" id="400390"/>
    <lineage>
        <taxon>Bacteria</taxon>
        <taxon>Pseudomonadati</taxon>
        <taxon>Pseudomonadota</taxon>
        <taxon>Gammaproteobacteria</taxon>
        <taxon>Alkalimonas</taxon>
    </lineage>
</organism>
<dbReference type="InterPro" id="IPR011767">
    <property type="entry name" value="GLR_AS"/>
</dbReference>
<dbReference type="PROSITE" id="PS00195">
    <property type="entry name" value="GLUTAREDOXIN_1"/>
    <property type="match status" value="1"/>
</dbReference>
<feature type="chain" id="PRO_5047453588" evidence="1">
    <location>
        <begin position="23"/>
        <end position="135"/>
    </location>
</feature>
<evidence type="ECO:0000313" key="3">
    <source>
        <dbReference type="EMBL" id="MDP4534790.1"/>
    </source>
</evidence>
<reference evidence="3 4" key="1">
    <citation type="submission" date="2023-08" db="EMBL/GenBank/DDBJ databases">
        <authorList>
            <person name="Joshi A."/>
            <person name="Thite S."/>
        </authorList>
    </citation>
    <scope>NUCLEOTIDE SEQUENCE [LARGE SCALE GENOMIC DNA]</scope>
    <source>
        <strain evidence="3 4">AC40</strain>
    </source>
</reference>
<keyword evidence="4" id="KW-1185">Reference proteome</keyword>
<evidence type="ECO:0000313" key="4">
    <source>
        <dbReference type="Proteomes" id="UP001231616"/>
    </source>
</evidence>
<feature type="signal peptide" evidence="1">
    <location>
        <begin position="1"/>
        <end position="22"/>
    </location>
</feature>
<dbReference type="InterPro" id="IPR002109">
    <property type="entry name" value="Glutaredoxin"/>
</dbReference>
<dbReference type="PROSITE" id="PS51354">
    <property type="entry name" value="GLUTAREDOXIN_2"/>
    <property type="match status" value="1"/>
</dbReference>
<gene>
    <name evidence="3" type="ORF">Q3O60_01105</name>
</gene>
<name>A0ABT9GVP7_9GAMM</name>
<evidence type="ECO:0000259" key="2">
    <source>
        <dbReference type="Pfam" id="PF00462"/>
    </source>
</evidence>
<dbReference type="Proteomes" id="UP001231616">
    <property type="component" value="Unassembled WGS sequence"/>
</dbReference>
<dbReference type="RefSeq" id="WP_305892057.1">
    <property type="nucleotide sequence ID" value="NZ_JAUZVZ010000001.1"/>
</dbReference>
<keyword evidence="1" id="KW-0732">Signal</keyword>
<dbReference type="Pfam" id="PF00462">
    <property type="entry name" value="Glutaredoxin"/>
    <property type="match status" value="1"/>
</dbReference>
<accession>A0ABT9GVP7</accession>
<dbReference type="Gene3D" id="3.40.30.10">
    <property type="entry name" value="Glutaredoxin"/>
    <property type="match status" value="1"/>
</dbReference>
<dbReference type="InterPro" id="IPR036249">
    <property type="entry name" value="Thioredoxin-like_sf"/>
</dbReference>
<comment type="caution">
    <text evidence="3">The sequence shown here is derived from an EMBL/GenBank/DDBJ whole genome shotgun (WGS) entry which is preliminary data.</text>
</comment>
<proteinExistence type="predicted"/>
<evidence type="ECO:0000256" key="1">
    <source>
        <dbReference type="SAM" id="SignalP"/>
    </source>
</evidence>
<dbReference type="SUPFAM" id="SSF52833">
    <property type="entry name" value="Thioredoxin-like"/>
    <property type="match status" value="1"/>
</dbReference>
<dbReference type="EMBL" id="JAUZVZ010000001">
    <property type="protein sequence ID" value="MDP4534790.1"/>
    <property type="molecule type" value="Genomic_DNA"/>
</dbReference>
<feature type="domain" description="Glutaredoxin" evidence="2">
    <location>
        <begin position="50"/>
        <end position="107"/>
    </location>
</feature>
<protein>
    <submittedName>
        <fullName evidence="3">Glutaredoxin</fullName>
    </submittedName>
</protein>